<reference evidence="2" key="1">
    <citation type="submission" date="2018-06" db="EMBL/GenBank/DDBJ databases">
        <authorList>
            <person name="Zhirakovskaya E."/>
        </authorList>
    </citation>
    <scope>NUCLEOTIDE SEQUENCE</scope>
</reference>
<dbReference type="InterPro" id="IPR007210">
    <property type="entry name" value="ABC_Gly_betaine_transp_sub-bd"/>
</dbReference>
<organism evidence="2">
    <name type="scientific">hydrothermal vent metagenome</name>
    <dbReference type="NCBI Taxonomy" id="652676"/>
    <lineage>
        <taxon>unclassified sequences</taxon>
        <taxon>metagenomes</taxon>
        <taxon>ecological metagenomes</taxon>
    </lineage>
</organism>
<sequence length="349" mass="38585">MSVKPAHKTGLRRALPAIFAGMGLLLAGLAVLTNPALGQQATGGDKAQNLAKTACGQKQLTIARMQWPSSIILAYVHALILQKEFGCQVRIVGGDMAGSISAMETIGQPDIAPEIWATRIADIWNAAIKSERVDMMGASFAGAALESWYIPAHVQEAFPDLNRARDLAGYVGALREKGVRAKFISCPRDWACAVINRNLLRALGLENAFEIIEPANRLEMDRLIAQSVSRRQPVVFYYWQPNAVLAQFDFKALDMGPFDQQKFKCLGRIKCDQPAFSAFADEPVFVAASDNIVTQLPQVAQYLRRARLPVAEMNQILSWRAQNPDSYENLAARFVAERKDIWGEWVARP</sequence>
<protein>
    <recommendedName>
        <fullName evidence="1">ABC-type glycine betaine transport system substrate-binding domain-containing protein</fullName>
    </recommendedName>
</protein>
<gene>
    <name evidence="2" type="ORF">MNBD_ALPHA12-769</name>
</gene>
<name>A0A3B0TPZ4_9ZZZZ</name>
<dbReference type="Pfam" id="PF04069">
    <property type="entry name" value="OpuAC"/>
    <property type="match status" value="1"/>
</dbReference>
<dbReference type="SUPFAM" id="SSF53850">
    <property type="entry name" value="Periplasmic binding protein-like II"/>
    <property type="match status" value="1"/>
</dbReference>
<dbReference type="AlphaFoldDB" id="A0A3B0TPZ4"/>
<evidence type="ECO:0000313" key="2">
    <source>
        <dbReference type="EMBL" id="VAW16522.1"/>
    </source>
</evidence>
<dbReference type="GO" id="GO:0043190">
    <property type="term" value="C:ATP-binding cassette (ABC) transporter complex"/>
    <property type="evidence" value="ECO:0007669"/>
    <property type="project" value="InterPro"/>
</dbReference>
<accession>A0A3B0TPZ4</accession>
<proteinExistence type="predicted"/>
<dbReference type="GO" id="GO:0022857">
    <property type="term" value="F:transmembrane transporter activity"/>
    <property type="evidence" value="ECO:0007669"/>
    <property type="project" value="InterPro"/>
</dbReference>
<feature type="domain" description="ABC-type glycine betaine transport system substrate-binding" evidence="1">
    <location>
        <begin position="58"/>
        <end position="337"/>
    </location>
</feature>
<dbReference type="Gene3D" id="3.40.190.100">
    <property type="entry name" value="Glycine betaine-binding periplasmic protein, domain 2"/>
    <property type="match status" value="1"/>
</dbReference>
<dbReference type="EMBL" id="UOEO01000052">
    <property type="protein sequence ID" value="VAW16522.1"/>
    <property type="molecule type" value="Genomic_DNA"/>
</dbReference>
<evidence type="ECO:0000259" key="1">
    <source>
        <dbReference type="Pfam" id="PF04069"/>
    </source>
</evidence>
<dbReference type="Gene3D" id="3.40.190.10">
    <property type="entry name" value="Periplasmic binding protein-like II"/>
    <property type="match status" value="1"/>
</dbReference>